<evidence type="ECO:0000313" key="2">
    <source>
        <dbReference type="EMBL" id="CAH3177518.1"/>
    </source>
</evidence>
<organism evidence="2 3">
    <name type="scientific">Porites lobata</name>
    <dbReference type="NCBI Taxonomy" id="104759"/>
    <lineage>
        <taxon>Eukaryota</taxon>
        <taxon>Metazoa</taxon>
        <taxon>Cnidaria</taxon>
        <taxon>Anthozoa</taxon>
        <taxon>Hexacorallia</taxon>
        <taxon>Scleractinia</taxon>
        <taxon>Fungiina</taxon>
        <taxon>Poritidae</taxon>
        <taxon>Porites</taxon>
    </lineage>
</organism>
<dbReference type="PANTHER" id="PTHR46177:SF1">
    <property type="entry name" value="INTEGRASE CATALYTIC DOMAIN-CONTAINING PROTEIN"/>
    <property type="match status" value="1"/>
</dbReference>
<name>A0ABN8RF41_9CNID</name>
<protein>
    <recommendedName>
        <fullName evidence="1">Integrase core domain-containing protein</fullName>
    </recommendedName>
</protein>
<keyword evidence="3" id="KW-1185">Reference proteome</keyword>
<sequence>MAVRIRNDSWKNDHDLEDILRKYVREGLQREEILDFVSRDFSQYAWSLRTLDGRLHHFQICHTDRNVTVDEVEAAVKKELEGPGKLLGYRALHKKIRQVYDLNVPRDLVYAVMYNYVDADALEERAPQLKNKKPKGHFTSPGPNYVHSLDGHDKLMGFRNSTFPIAVYGCIDTCSRKVLWVKVWIGNSDPKLIGRFYLEHLFKTRMIASRIRLDKGTETGVMATMHAFVRQQHGDMDPLETVIYGPSTSNQIERWWRELHERLEKFFKFPLKELQDQGYYDTNSETDRLLLAYVLIPIMQREVNTFVDVVWNCHRIREQRDTFLPDGVPNHIYSFPDKYGLEDCGYEVTEEQLEEVAELSEVLASNDDYLSAEVRNKCEQVIPDPLEIDVSDFAHAFRYLKENVDIHT</sequence>
<dbReference type="InterPro" id="IPR058913">
    <property type="entry name" value="Integrase_dom_put"/>
</dbReference>
<dbReference type="PANTHER" id="PTHR46177">
    <property type="entry name" value="INTEGRASE CATALYTIC DOMAIN-CONTAINING PROTEIN"/>
    <property type="match status" value="1"/>
</dbReference>
<evidence type="ECO:0000259" key="1">
    <source>
        <dbReference type="Pfam" id="PF24764"/>
    </source>
</evidence>
<comment type="caution">
    <text evidence="2">The sequence shown here is derived from an EMBL/GenBank/DDBJ whole genome shotgun (WGS) entry which is preliminary data.</text>
</comment>
<dbReference type="Pfam" id="PF24764">
    <property type="entry name" value="rva_4"/>
    <property type="match status" value="1"/>
</dbReference>
<feature type="domain" description="Integrase core" evidence="1">
    <location>
        <begin position="139"/>
        <end position="321"/>
    </location>
</feature>
<reference evidence="2 3" key="1">
    <citation type="submission" date="2022-05" db="EMBL/GenBank/DDBJ databases">
        <authorList>
            <consortium name="Genoscope - CEA"/>
            <person name="William W."/>
        </authorList>
    </citation>
    <scope>NUCLEOTIDE SEQUENCE [LARGE SCALE GENOMIC DNA]</scope>
</reference>
<proteinExistence type="predicted"/>
<accession>A0ABN8RF41</accession>
<dbReference type="EMBL" id="CALNXK010000226">
    <property type="protein sequence ID" value="CAH3177518.1"/>
    <property type="molecule type" value="Genomic_DNA"/>
</dbReference>
<dbReference type="Proteomes" id="UP001159405">
    <property type="component" value="Unassembled WGS sequence"/>
</dbReference>
<gene>
    <name evidence="2" type="ORF">PLOB_00019335</name>
</gene>
<evidence type="ECO:0000313" key="3">
    <source>
        <dbReference type="Proteomes" id="UP001159405"/>
    </source>
</evidence>